<evidence type="ECO:0000313" key="4">
    <source>
        <dbReference type="Proteomes" id="UP000663929"/>
    </source>
</evidence>
<dbReference type="EMBL" id="CP071793">
    <property type="protein sequence ID" value="QTD51463.1"/>
    <property type="molecule type" value="Genomic_DNA"/>
</dbReference>
<sequence length="276" mass="31433">MKPEPDRNPASGNTGPEADPLGWREPVAPDLLVDYRAGRLEPERAREVARRLEEDPESARMLADLEGFLDPEAVALPEVDPAVLEAGWQETRAILETELREADLAPSMERMPTPIAAPVEDKPRGSRTLPFWPSLGVAAILLIALGTLILMNLGLREELQRRDRPRRMGDPVHLYENDSVVRGEENQVETYRVPKHTRLFPLELLPNQVADQARYRLAFHKEGRLVLAEEFSLNKDDLVRYLVARDFFGAGTLEIRLSRMHDGEWRPIMTHRLVFE</sequence>
<evidence type="ECO:0000313" key="3">
    <source>
        <dbReference type="EMBL" id="QTD51463.1"/>
    </source>
</evidence>
<keyword evidence="2" id="KW-0472">Membrane</keyword>
<evidence type="ECO:0000256" key="1">
    <source>
        <dbReference type="SAM" id="MobiDB-lite"/>
    </source>
</evidence>
<accession>A0A8A4TPI8</accession>
<dbReference type="KEGG" id="scor:J3U87_03250"/>
<dbReference type="AlphaFoldDB" id="A0A8A4TPI8"/>
<keyword evidence="4" id="KW-1185">Reference proteome</keyword>
<gene>
    <name evidence="3" type="ORF">J3U87_03250</name>
</gene>
<organism evidence="3 4">
    <name type="scientific">Sulfidibacter corallicola</name>
    <dbReference type="NCBI Taxonomy" id="2818388"/>
    <lineage>
        <taxon>Bacteria</taxon>
        <taxon>Pseudomonadati</taxon>
        <taxon>Acidobacteriota</taxon>
        <taxon>Holophagae</taxon>
        <taxon>Acanthopleuribacterales</taxon>
        <taxon>Acanthopleuribacteraceae</taxon>
        <taxon>Sulfidibacter</taxon>
    </lineage>
</organism>
<dbReference type="Proteomes" id="UP000663929">
    <property type="component" value="Chromosome"/>
</dbReference>
<keyword evidence="2" id="KW-1133">Transmembrane helix</keyword>
<feature type="transmembrane region" description="Helical" evidence="2">
    <location>
        <begin position="131"/>
        <end position="155"/>
    </location>
</feature>
<dbReference type="RefSeq" id="WP_237381591.1">
    <property type="nucleotide sequence ID" value="NZ_CP071793.1"/>
</dbReference>
<reference evidence="3" key="1">
    <citation type="submission" date="2021-03" db="EMBL/GenBank/DDBJ databases">
        <title>Acanthopleuribacteraceae sp. M133.</title>
        <authorList>
            <person name="Wang G."/>
        </authorList>
    </citation>
    <scope>NUCLEOTIDE SEQUENCE</scope>
    <source>
        <strain evidence="3">M133</strain>
    </source>
</reference>
<keyword evidence="2" id="KW-0812">Transmembrane</keyword>
<evidence type="ECO:0000256" key="2">
    <source>
        <dbReference type="SAM" id="Phobius"/>
    </source>
</evidence>
<name>A0A8A4TPI8_SULCO</name>
<protein>
    <submittedName>
        <fullName evidence="3">Uncharacterized protein</fullName>
    </submittedName>
</protein>
<proteinExistence type="predicted"/>
<feature type="region of interest" description="Disordered" evidence="1">
    <location>
        <begin position="1"/>
        <end position="26"/>
    </location>
</feature>